<accession>A0A942T0S5</accession>
<dbReference type="SMART" id="SM00420">
    <property type="entry name" value="HTH_DEOR"/>
    <property type="match status" value="1"/>
</dbReference>
<dbReference type="CDD" id="cd00090">
    <property type="entry name" value="HTH_ARSR"/>
    <property type="match status" value="1"/>
</dbReference>
<feature type="domain" description="HTH deoR-type" evidence="5">
    <location>
        <begin position="3"/>
        <end position="58"/>
    </location>
</feature>
<dbReference type="AlphaFoldDB" id="A0A942T0S5"/>
<evidence type="ECO:0000256" key="2">
    <source>
        <dbReference type="ARBA" id="ARBA00023125"/>
    </source>
</evidence>
<keyword evidence="2" id="KW-0238">DNA-binding</keyword>
<dbReference type="GO" id="GO:0003700">
    <property type="term" value="F:DNA-binding transcription factor activity"/>
    <property type="evidence" value="ECO:0007669"/>
    <property type="project" value="InterPro"/>
</dbReference>
<dbReference type="SUPFAM" id="SSF46785">
    <property type="entry name" value="Winged helix' DNA-binding domain"/>
    <property type="match status" value="1"/>
</dbReference>
<evidence type="ECO:0000256" key="3">
    <source>
        <dbReference type="ARBA" id="ARBA00023163"/>
    </source>
</evidence>
<organism evidence="6">
    <name type="scientific">Neobacillus citreus</name>
    <dbReference type="NCBI Taxonomy" id="2833578"/>
    <lineage>
        <taxon>Bacteria</taxon>
        <taxon>Bacillati</taxon>
        <taxon>Bacillota</taxon>
        <taxon>Bacilli</taxon>
        <taxon>Bacillales</taxon>
        <taxon>Bacillaceae</taxon>
        <taxon>Neobacillus</taxon>
    </lineage>
</organism>
<dbReference type="InterPro" id="IPR011991">
    <property type="entry name" value="ArsR-like_HTH"/>
</dbReference>
<evidence type="ECO:0000259" key="5">
    <source>
        <dbReference type="PROSITE" id="PS51000"/>
    </source>
</evidence>
<dbReference type="PANTHER" id="PTHR30146">
    <property type="entry name" value="LACI-RELATED TRANSCRIPTIONAL REPRESSOR"/>
    <property type="match status" value="1"/>
</dbReference>
<dbReference type="PANTHER" id="PTHR30146:SF155">
    <property type="entry name" value="ALANINE RACEMASE"/>
    <property type="match status" value="1"/>
</dbReference>
<dbReference type="InterPro" id="IPR046335">
    <property type="entry name" value="LacI/GalR-like_sensor"/>
</dbReference>
<comment type="caution">
    <text evidence="6">The sequence shown here is derived from an EMBL/GenBank/DDBJ whole genome shotgun (WGS) entry which is preliminary data.</text>
</comment>
<dbReference type="GO" id="GO:0000976">
    <property type="term" value="F:transcription cis-regulatory region binding"/>
    <property type="evidence" value="ECO:0007669"/>
    <property type="project" value="TreeGrafter"/>
</dbReference>
<evidence type="ECO:0000256" key="1">
    <source>
        <dbReference type="ARBA" id="ARBA00023015"/>
    </source>
</evidence>
<evidence type="ECO:0000256" key="4">
    <source>
        <dbReference type="SAM" id="MobiDB-lite"/>
    </source>
</evidence>
<evidence type="ECO:0000313" key="6">
    <source>
        <dbReference type="EMBL" id="MBS4183118.1"/>
    </source>
</evidence>
<dbReference type="Pfam" id="PF13377">
    <property type="entry name" value="Peripla_BP_3"/>
    <property type="match status" value="1"/>
</dbReference>
<dbReference type="EMBL" id="JAGYPE010000003">
    <property type="protein sequence ID" value="MBS4183118.1"/>
    <property type="molecule type" value="Genomic_DNA"/>
</dbReference>
<dbReference type="InterPro" id="IPR036388">
    <property type="entry name" value="WH-like_DNA-bd_sf"/>
</dbReference>
<gene>
    <name evidence="6" type="ORF">KHB02_17130</name>
</gene>
<dbReference type="Pfam" id="PF08220">
    <property type="entry name" value="HTH_DeoR"/>
    <property type="match status" value="1"/>
</dbReference>
<dbReference type="InterPro" id="IPR001034">
    <property type="entry name" value="DeoR_HTH"/>
</dbReference>
<protein>
    <submittedName>
        <fullName evidence="6">DeoR/GlpR family transcriptional regulator</fullName>
    </submittedName>
</protein>
<dbReference type="Gene3D" id="1.10.10.10">
    <property type="entry name" value="Winged helix-like DNA-binding domain superfamily/Winged helix DNA-binding domain"/>
    <property type="match status" value="1"/>
</dbReference>
<sequence length="371" mass="39408">MHPTRRQERILAELRVHGSLSASDFAAREGISAMTVRRDLSELADRGLVRRVHGGAVSVETLPTAGAPHRPTPRPAPRPANTADDPGGALFTLGLVVPDPGYYFPKIVAGVAERTEALGGRVVLGVSRYDPARERQQVERLIAAGVDGLLVTTTVADAFDTLGLLDAAPMPVVVVERSVAEAPVGSGLESVRSDHEAGAALAVRHLASLGHRRIGMAVFDTPTTPQLRTGYDRTVRQLDLDADAPVEVIDERGGVGDATRAFIERCVADGTTAVFVHSDHYAVEFVETLGDMGLRIPEDLSVVAYDDEVAALADVPLTAVAPPKNDVGRFAATMCFERISATAQTGFARRHMTLAPTLSVRESTAAVVFES</sequence>
<dbReference type="InterPro" id="IPR018356">
    <property type="entry name" value="Tscrpt_reg_HTH_DeoR_CS"/>
</dbReference>
<keyword evidence="1" id="KW-0805">Transcription regulation</keyword>
<dbReference type="Gene3D" id="3.40.50.2300">
    <property type="match status" value="2"/>
</dbReference>
<dbReference type="PRINTS" id="PR00037">
    <property type="entry name" value="HTHLACR"/>
</dbReference>
<proteinExistence type="predicted"/>
<keyword evidence="3" id="KW-0804">Transcription</keyword>
<feature type="region of interest" description="Disordered" evidence="4">
    <location>
        <begin position="61"/>
        <end position="85"/>
    </location>
</feature>
<name>A0A942T0S5_9BACI</name>
<reference evidence="6" key="1">
    <citation type="submission" date="2021-05" db="EMBL/GenBank/DDBJ databases">
        <title>Novel Bacillus species.</title>
        <authorList>
            <person name="Liu G."/>
        </authorList>
    </citation>
    <scope>NUCLEOTIDE SEQUENCE</scope>
    <source>
        <strain evidence="6">FJAT-50051</strain>
    </source>
</reference>
<dbReference type="PROSITE" id="PS51000">
    <property type="entry name" value="HTH_DEOR_2"/>
    <property type="match status" value="1"/>
</dbReference>
<dbReference type="InterPro" id="IPR036390">
    <property type="entry name" value="WH_DNA-bd_sf"/>
</dbReference>
<dbReference type="CDD" id="cd06267">
    <property type="entry name" value="PBP1_LacI_sugar_binding-like"/>
    <property type="match status" value="1"/>
</dbReference>
<dbReference type="InterPro" id="IPR028082">
    <property type="entry name" value="Peripla_BP_I"/>
</dbReference>
<dbReference type="SUPFAM" id="SSF53822">
    <property type="entry name" value="Periplasmic binding protein-like I"/>
    <property type="match status" value="1"/>
</dbReference>
<dbReference type="PROSITE" id="PS00894">
    <property type="entry name" value="HTH_DEOR_1"/>
    <property type="match status" value="1"/>
</dbReference>